<evidence type="ECO:0000256" key="1">
    <source>
        <dbReference type="SAM" id="Phobius"/>
    </source>
</evidence>
<dbReference type="STRING" id="1348662.CARG_02885"/>
<keyword evidence="1" id="KW-1133">Transmembrane helix</keyword>
<evidence type="ECO:0000259" key="2">
    <source>
        <dbReference type="Pfam" id="PF13490"/>
    </source>
</evidence>
<dbReference type="EMBL" id="CP006365">
    <property type="protein sequence ID" value="AGU14729.1"/>
    <property type="molecule type" value="Genomic_DNA"/>
</dbReference>
<feature type="transmembrane region" description="Helical" evidence="1">
    <location>
        <begin position="78"/>
        <end position="99"/>
    </location>
</feature>
<proteinExistence type="predicted"/>
<evidence type="ECO:0000313" key="3">
    <source>
        <dbReference type="EMBL" id="AGU14729.1"/>
    </source>
</evidence>
<feature type="transmembrane region" description="Helical" evidence="1">
    <location>
        <begin position="119"/>
        <end position="139"/>
    </location>
</feature>
<dbReference type="PATRIC" id="fig|1348662.3.peg.566"/>
<dbReference type="KEGG" id="caz:CARG_02885"/>
<feature type="transmembrane region" description="Helical" evidence="1">
    <location>
        <begin position="146"/>
        <end position="163"/>
    </location>
</feature>
<dbReference type="AlphaFoldDB" id="U3GTU5"/>
<feature type="transmembrane region" description="Helical" evidence="1">
    <location>
        <begin position="175"/>
        <end position="194"/>
    </location>
</feature>
<keyword evidence="4" id="KW-1185">Reference proteome</keyword>
<feature type="domain" description="Putative zinc-finger" evidence="2">
    <location>
        <begin position="2"/>
        <end position="32"/>
    </location>
</feature>
<dbReference type="Proteomes" id="UP000016943">
    <property type="component" value="Chromosome"/>
</dbReference>
<dbReference type="HOGENOM" id="CLU_081592_2_0_11"/>
<accession>U3GTU5</accession>
<keyword evidence="1" id="KW-0472">Membrane</keyword>
<keyword evidence="1" id="KW-0812">Transmembrane</keyword>
<evidence type="ECO:0000313" key="4">
    <source>
        <dbReference type="Proteomes" id="UP000016943"/>
    </source>
</evidence>
<dbReference type="Pfam" id="PF13490">
    <property type="entry name" value="zf-HC2"/>
    <property type="match status" value="1"/>
</dbReference>
<gene>
    <name evidence="3" type="ORF">CARG_02885</name>
</gene>
<name>U3GTU5_9CORY</name>
<organism evidence="3 4">
    <name type="scientific">Corynebacterium argentoratense DSM 44202</name>
    <dbReference type="NCBI Taxonomy" id="1348662"/>
    <lineage>
        <taxon>Bacteria</taxon>
        <taxon>Bacillati</taxon>
        <taxon>Actinomycetota</taxon>
        <taxon>Actinomycetes</taxon>
        <taxon>Mycobacteriales</taxon>
        <taxon>Corynebacteriaceae</taxon>
        <taxon>Corynebacterium</taxon>
    </lineage>
</organism>
<dbReference type="eggNOG" id="COG5660">
    <property type="taxonomic scope" value="Bacteria"/>
</dbReference>
<reference evidence="3 4" key="1">
    <citation type="journal article" date="2013" name="Genome Announc.">
        <title>Whole-Genome Sequence of the Clinical Strain Corynebacterium argentoratense DSM 44202, Isolated from a Human Throat Specimen.</title>
        <authorList>
            <person name="Bomholt C."/>
            <person name="Glaub A."/>
            <person name="Gravermann K."/>
            <person name="Albersmeier A."/>
            <person name="Brinkrolf K."/>
            <person name="Ruckert C."/>
            <person name="Tauch A."/>
        </authorList>
    </citation>
    <scope>NUCLEOTIDE SEQUENCE [LARGE SCALE GENOMIC DNA]</scope>
    <source>
        <strain evidence="3">DSM 44202</strain>
    </source>
</reference>
<dbReference type="InterPro" id="IPR027383">
    <property type="entry name" value="Znf_put"/>
</dbReference>
<sequence length="214" mass="22606">MQAALSARLDGEPSGIDDDVLDAHVSMCEQCHAFVEGAARLNRHLAVSMVPEVPVDSERLQQVVLSGVDVAGVGRRGAVLLAFARVALVVVAVGYVAWALRLLGDSATSVAVEQGIARFVSDAAAVRLALAFGLVWCAWRPRAVGSVLPVFGALFMFSSGFAARDVMVGQASSGQLWGLVMLCASVVVMVVVWLSDRGWAEIVRTWKSLQSSPA</sequence>
<protein>
    <recommendedName>
        <fullName evidence="2">Putative zinc-finger domain-containing protein</fullName>
    </recommendedName>
</protein>